<evidence type="ECO:0000313" key="3">
    <source>
        <dbReference type="Proteomes" id="UP000006251"/>
    </source>
</evidence>
<accession>K6ZKF8</accession>
<name>K6ZKF8_9ALTE</name>
<dbReference type="OrthoDB" id="6322186at2"/>
<reference evidence="3" key="1">
    <citation type="journal article" date="2014" name="Environ. Microbiol.">
        <title>Comparative genomics of the marine bacterial genus Glaciecola reveals the high degree of genomic diversity and genomic characteristic for cold adaptation.</title>
        <authorList>
            <person name="Qin Q.L."/>
            <person name="Xie B.B."/>
            <person name="Yu Y."/>
            <person name="Shu Y.L."/>
            <person name="Rong J.C."/>
            <person name="Zhang Y.J."/>
            <person name="Zhao D.L."/>
            <person name="Chen X.L."/>
            <person name="Zhang X.Y."/>
            <person name="Chen B."/>
            <person name="Zhou B.C."/>
            <person name="Zhang Y.Z."/>
        </authorList>
    </citation>
    <scope>NUCLEOTIDE SEQUENCE [LARGE SCALE GENOMIC DNA]</scope>
    <source>
        <strain evidence="3">ACAM 615</strain>
    </source>
</reference>
<dbReference type="STRING" id="1121922.GCA_000428905_02272"/>
<evidence type="ECO:0000256" key="1">
    <source>
        <dbReference type="SAM" id="MobiDB-lite"/>
    </source>
</evidence>
<gene>
    <name evidence="2" type="ORF">GPAL_2516</name>
</gene>
<dbReference type="Proteomes" id="UP000006251">
    <property type="component" value="Unassembled WGS sequence"/>
</dbReference>
<protein>
    <submittedName>
        <fullName evidence="2">Uncharacterized protein</fullName>
    </submittedName>
</protein>
<keyword evidence="3" id="KW-1185">Reference proteome</keyword>
<proteinExistence type="predicted"/>
<feature type="region of interest" description="Disordered" evidence="1">
    <location>
        <begin position="1"/>
        <end position="26"/>
    </location>
</feature>
<dbReference type="EMBL" id="BAEQ01000045">
    <property type="protein sequence ID" value="GAC29373.1"/>
    <property type="molecule type" value="Genomic_DNA"/>
</dbReference>
<dbReference type="RefSeq" id="WP_006012182.1">
    <property type="nucleotide sequence ID" value="NZ_AUAV01000011.1"/>
</dbReference>
<comment type="caution">
    <text evidence="2">The sequence shown here is derived from an EMBL/GenBank/DDBJ whole genome shotgun (WGS) entry which is preliminary data.</text>
</comment>
<evidence type="ECO:0000313" key="2">
    <source>
        <dbReference type="EMBL" id="GAC29373.1"/>
    </source>
</evidence>
<dbReference type="AlphaFoldDB" id="K6ZKF8"/>
<sequence length="225" mass="25073">MSKKQSNSNTNGASNVTTNSTIGKNNEVTKIPPLDPKQAAIFNVKQQYKRLTGVAPVAQVSVNGEGEEQVIALLTRRIPFAELVRCACFPFSTKSQKLMPVIKSNASLYTQYEWVLGKISFASSGEQVAASSDSQIMSRKTAHFDFQIKPDKSNNKQVYLLLSLKQTQANTSLYDKGVFLHCMLKNQFKVLHFEFVLDAQAQIIIEKDSATYHLITSPNTKLYLC</sequence>
<organism evidence="2 3">
    <name type="scientific">Brumicola pallidula DSM 14239 = ACAM 615</name>
    <dbReference type="NCBI Taxonomy" id="1121922"/>
    <lineage>
        <taxon>Bacteria</taxon>
        <taxon>Pseudomonadati</taxon>
        <taxon>Pseudomonadota</taxon>
        <taxon>Gammaproteobacteria</taxon>
        <taxon>Alteromonadales</taxon>
        <taxon>Alteromonadaceae</taxon>
        <taxon>Brumicola</taxon>
    </lineage>
</organism>